<dbReference type="InterPro" id="IPR052893">
    <property type="entry name" value="TCS_response_regulator"/>
</dbReference>
<feature type="domain" description="Response regulatory" evidence="2">
    <location>
        <begin position="9"/>
        <end position="135"/>
    </location>
</feature>
<dbReference type="RefSeq" id="WP_163679047.1">
    <property type="nucleotide sequence ID" value="NZ_JAAIYP010000037.1"/>
</dbReference>
<dbReference type="SUPFAM" id="SSF52172">
    <property type="entry name" value="CheY-like"/>
    <property type="match status" value="1"/>
</dbReference>
<protein>
    <submittedName>
        <fullName evidence="3">Response regulator</fullName>
    </submittedName>
</protein>
<comment type="caution">
    <text evidence="3">The sequence shown here is derived from an EMBL/GenBank/DDBJ whole genome shotgun (WGS) entry which is preliminary data.</text>
</comment>
<dbReference type="AlphaFoldDB" id="A0A7C9UZB1"/>
<proteinExistence type="predicted"/>
<dbReference type="EMBL" id="JAAIYP010000037">
    <property type="protein sequence ID" value="NFV80575.1"/>
    <property type="molecule type" value="Genomic_DNA"/>
</dbReference>
<dbReference type="PANTHER" id="PTHR44520:SF2">
    <property type="entry name" value="RESPONSE REGULATOR RCP1"/>
    <property type="match status" value="1"/>
</dbReference>
<keyword evidence="1" id="KW-0597">Phosphoprotein</keyword>
<evidence type="ECO:0000313" key="4">
    <source>
        <dbReference type="Proteomes" id="UP000480684"/>
    </source>
</evidence>
<feature type="modified residue" description="4-aspartylphosphate" evidence="1">
    <location>
        <position position="68"/>
    </location>
</feature>
<evidence type="ECO:0000313" key="3">
    <source>
        <dbReference type="EMBL" id="NFV80575.1"/>
    </source>
</evidence>
<dbReference type="Gene3D" id="3.40.50.2300">
    <property type="match status" value="1"/>
</dbReference>
<reference evidence="3 4" key="1">
    <citation type="submission" date="2020-02" db="EMBL/GenBank/DDBJ databases">
        <authorList>
            <person name="Dziuba M."/>
            <person name="Kuznetsov B."/>
            <person name="Mardanov A."/>
            <person name="Ravin N."/>
            <person name="Grouzdev D."/>
        </authorList>
    </citation>
    <scope>NUCLEOTIDE SEQUENCE [LARGE SCALE GENOMIC DNA]</scope>
    <source>
        <strain evidence="3 4">SpK</strain>
    </source>
</reference>
<dbReference type="CDD" id="cd17557">
    <property type="entry name" value="REC_Rcp-like"/>
    <property type="match status" value="1"/>
</dbReference>
<gene>
    <name evidence="3" type="ORF">G4223_10685</name>
</gene>
<evidence type="ECO:0000259" key="2">
    <source>
        <dbReference type="PROSITE" id="PS50110"/>
    </source>
</evidence>
<dbReference type="InterPro" id="IPR011006">
    <property type="entry name" value="CheY-like_superfamily"/>
</dbReference>
<evidence type="ECO:0000256" key="1">
    <source>
        <dbReference type="PROSITE-ProRule" id="PRU00169"/>
    </source>
</evidence>
<dbReference type="PANTHER" id="PTHR44520">
    <property type="entry name" value="RESPONSE REGULATOR RCP1-RELATED"/>
    <property type="match status" value="1"/>
</dbReference>
<organism evidence="3 4">
    <name type="scientific">Magnetospirillum aberrantis SpK</name>
    <dbReference type="NCBI Taxonomy" id="908842"/>
    <lineage>
        <taxon>Bacteria</taxon>
        <taxon>Pseudomonadati</taxon>
        <taxon>Pseudomonadota</taxon>
        <taxon>Alphaproteobacteria</taxon>
        <taxon>Rhodospirillales</taxon>
        <taxon>Rhodospirillaceae</taxon>
        <taxon>Magnetospirillum</taxon>
    </lineage>
</organism>
<dbReference type="PROSITE" id="PS50110">
    <property type="entry name" value="RESPONSE_REGULATORY"/>
    <property type="match status" value="1"/>
</dbReference>
<dbReference type="GO" id="GO:0000160">
    <property type="term" value="P:phosphorelay signal transduction system"/>
    <property type="evidence" value="ECO:0007669"/>
    <property type="project" value="InterPro"/>
</dbReference>
<keyword evidence="4" id="KW-1185">Reference proteome</keyword>
<name>A0A7C9UZB1_9PROT</name>
<accession>A0A7C9UZB1</accession>
<dbReference type="Proteomes" id="UP000480684">
    <property type="component" value="Unassembled WGS sequence"/>
</dbReference>
<dbReference type="Pfam" id="PF00072">
    <property type="entry name" value="Response_reg"/>
    <property type="match status" value="1"/>
</dbReference>
<dbReference type="SMART" id="SM00448">
    <property type="entry name" value="REC"/>
    <property type="match status" value="1"/>
</dbReference>
<sequence length="150" mass="16516">MDEPQDTFHILLVEDDLGDAGLVRIALKRGTYPVTLHHVKNGGEALAFLRRIGADFRSAPRPALILLDLNLPGRSGHEILEELKGDRALRGIPVVVLSTSEAERDVAKAYQMGANSFLSKPMDVEDFSRAIHAVQDYWFRVVCLPAKGGI</sequence>
<dbReference type="InterPro" id="IPR001789">
    <property type="entry name" value="Sig_transdc_resp-reg_receiver"/>
</dbReference>